<name>A0A822N5S7_9VIBR</name>
<organism evidence="1 2">
    <name type="scientific">Vibrio crassostreae</name>
    <dbReference type="NCBI Taxonomy" id="246167"/>
    <lineage>
        <taxon>Bacteria</taxon>
        <taxon>Pseudomonadati</taxon>
        <taxon>Pseudomonadota</taxon>
        <taxon>Gammaproteobacteria</taxon>
        <taxon>Vibrionales</taxon>
        <taxon>Vibrionaceae</taxon>
        <taxon>Vibrio</taxon>
    </lineage>
</organism>
<dbReference type="EMBL" id="CCJV01000139">
    <property type="protein sequence ID" value="CDT63837.1"/>
    <property type="molecule type" value="Genomic_DNA"/>
</dbReference>
<gene>
    <name evidence="1" type="ORF">VCR5J5_750058</name>
</gene>
<evidence type="ECO:0000313" key="2">
    <source>
        <dbReference type="Proteomes" id="UP000049495"/>
    </source>
</evidence>
<reference evidence="2" key="1">
    <citation type="submission" date="2014-06" db="EMBL/GenBank/DDBJ databases">
        <authorList>
            <person name="Le Roux Frederique"/>
        </authorList>
    </citation>
    <scope>NUCLEOTIDE SEQUENCE [LARGE SCALE GENOMIC DNA]</scope>
    <source>
        <strain evidence="2">J5-5</strain>
    </source>
</reference>
<sequence length="131" mass="13774">MEFGMKTTIKGAPAIVGSYTGGNVIQQMRVNGITDLEPGHAVVITDGMITGRWDGSPLITVQDDGAGNLTVTQVTLGVVTTKQMKGDGSISVLRLGAYLRDRVVLADDSALTASNEFTLSCVQLFAEGAWL</sequence>
<protein>
    <submittedName>
        <fullName evidence="1">Uncharacterized protein</fullName>
    </submittedName>
</protein>
<proteinExistence type="predicted"/>
<comment type="caution">
    <text evidence="1">The sequence shown here is derived from an EMBL/GenBank/DDBJ whole genome shotgun (WGS) entry which is preliminary data.</text>
</comment>
<accession>A0A822N5S7</accession>
<dbReference type="AlphaFoldDB" id="A0A822N5S7"/>
<evidence type="ECO:0000313" key="1">
    <source>
        <dbReference type="EMBL" id="CDT63837.1"/>
    </source>
</evidence>
<dbReference type="Proteomes" id="UP000049495">
    <property type="component" value="Unassembled WGS sequence"/>
</dbReference>